<feature type="domain" description="Mandelate racemase/muconate lactonizing enzyme C-terminal" evidence="5">
    <location>
        <begin position="186"/>
        <end position="282"/>
    </location>
</feature>
<evidence type="ECO:0000259" key="5">
    <source>
        <dbReference type="SMART" id="SM00922"/>
    </source>
</evidence>
<sequence length="422" mass="44408">MISAHLGICAHRLERDNLPPKGRACPSGKPPGPSATGRSLPLKVVEIRGYQLGFAPSPAIGNARTMIRRRDFMLLELVADTGARGWGEVFSSPAAAAALVRTRLGGMVLGASPHHHGRLYEAMLGTLGYDRRGPGMMAISALDMALHDLAARDRGISVAEALGGALRRDIPAYASAPFITEAADPYGHYAAEVDAILRRGFRAVKPRAGVSPRADGAMATAMRRQAGPDVAIMVDINQGYTARAAIESARRMEEADLLWIEEPVQPEDIPGYAAISAAVPTAIAGGEALASLAAFREVLSAGAMSVLQPDLTVCGGYTGFLRIASLAAAYDLPVMPHVFGTAVNMRAALQAAALVPPRRGGGPAAYPWIEYDASVNPLLDIAGAFPLRPDGTMEVPDAPGTGLELDPERLAPWITETWRCAA</sequence>
<dbReference type="Gene3D" id="3.20.20.120">
    <property type="entry name" value="Enolase-like C-terminal domain"/>
    <property type="match status" value="1"/>
</dbReference>
<evidence type="ECO:0000313" key="7">
    <source>
        <dbReference type="Proteomes" id="UP000322110"/>
    </source>
</evidence>
<protein>
    <submittedName>
        <fullName evidence="6">Mandelate racemase/muconate lactonizing enzyme family protein</fullName>
    </submittedName>
</protein>
<evidence type="ECO:0000256" key="4">
    <source>
        <dbReference type="SAM" id="MobiDB-lite"/>
    </source>
</evidence>
<dbReference type="SUPFAM" id="SSF54826">
    <property type="entry name" value="Enolase N-terminal domain-like"/>
    <property type="match status" value="1"/>
</dbReference>
<accession>A0A5B2TEF0</accession>
<dbReference type="InterPro" id="IPR013341">
    <property type="entry name" value="Mandelate_racemase_N_dom"/>
</dbReference>
<dbReference type="SFLD" id="SFLDS00001">
    <property type="entry name" value="Enolase"/>
    <property type="match status" value="1"/>
</dbReference>
<name>A0A5B2TEF0_9PROT</name>
<comment type="caution">
    <text evidence="6">The sequence shown here is derived from an EMBL/GenBank/DDBJ whole genome shotgun (WGS) entry which is preliminary data.</text>
</comment>
<dbReference type="SMART" id="SM00922">
    <property type="entry name" value="MR_MLE"/>
    <property type="match status" value="1"/>
</dbReference>
<feature type="region of interest" description="Disordered" evidence="4">
    <location>
        <begin position="17"/>
        <end position="39"/>
    </location>
</feature>
<keyword evidence="3" id="KW-0460">Magnesium</keyword>
<evidence type="ECO:0000313" key="6">
    <source>
        <dbReference type="EMBL" id="KAA2212882.1"/>
    </source>
</evidence>
<dbReference type="SFLD" id="SFLDG00179">
    <property type="entry name" value="mandelate_racemase"/>
    <property type="match status" value="1"/>
</dbReference>
<dbReference type="CDD" id="cd03316">
    <property type="entry name" value="MR_like"/>
    <property type="match status" value="1"/>
</dbReference>
<dbReference type="PROSITE" id="PS00909">
    <property type="entry name" value="MR_MLE_2"/>
    <property type="match status" value="1"/>
</dbReference>
<evidence type="ECO:0000256" key="1">
    <source>
        <dbReference type="ARBA" id="ARBA00001946"/>
    </source>
</evidence>
<keyword evidence="2" id="KW-0479">Metal-binding</keyword>
<dbReference type="GO" id="GO:0000287">
    <property type="term" value="F:magnesium ion binding"/>
    <property type="evidence" value="ECO:0007669"/>
    <property type="project" value="TreeGrafter"/>
</dbReference>
<dbReference type="Pfam" id="PF02746">
    <property type="entry name" value="MR_MLE_N"/>
    <property type="match status" value="1"/>
</dbReference>
<dbReference type="InterPro" id="IPR036849">
    <property type="entry name" value="Enolase-like_C_sf"/>
</dbReference>
<gene>
    <name evidence="6" type="ORF">F0Q34_12180</name>
</gene>
<dbReference type="InterPro" id="IPR046945">
    <property type="entry name" value="RHMD-like"/>
</dbReference>
<evidence type="ECO:0000256" key="2">
    <source>
        <dbReference type="ARBA" id="ARBA00022723"/>
    </source>
</evidence>
<dbReference type="InterPro" id="IPR029017">
    <property type="entry name" value="Enolase-like_N"/>
</dbReference>
<keyword evidence="7" id="KW-1185">Reference proteome</keyword>
<proteinExistence type="predicted"/>
<dbReference type="GO" id="GO:0016836">
    <property type="term" value="F:hydro-lyase activity"/>
    <property type="evidence" value="ECO:0007669"/>
    <property type="project" value="TreeGrafter"/>
</dbReference>
<dbReference type="Gene3D" id="3.30.390.10">
    <property type="entry name" value="Enolase-like, N-terminal domain"/>
    <property type="match status" value="1"/>
</dbReference>
<dbReference type="InterPro" id="IPR013342">
    <property type="entry name" value="Mandelate_racemase_C"/>
</dbReference>
<dbReference type="PANTHER" id="PTHR13794:SF58">
    <property type="entry name" value="MITOCHONDRIAL ENOLASE SUPERFAMILY MEMBER 1"/>
    <property type="match status" value="1"/>
</dbReference>
<dbReference type="SUPFAM" id="SSF51604">
    <property type="entry name" value="Enolase C-terminal domain-like"/>
    <property type="match status" value="1"/>
</dbReference>
<dbReference type="Pfam" id="PF13378">
    <property type="entry name" value="MR_MLE_C"/>
    <property type="match status" value="1"/>
</dbReference>
<reference evidence="6 7" key="1">
    <citation type="journal article" date="2015" name="Int. J. Syst. Evol. Microbiol.">
        <title>Roseomonas oryzae sp. nov., isolated from paddy rhizosphere soil.</title>
        <authorList>
            <person name="Ramaprasad E.V."/>
            <person name="Sasikala Ch."/>
            <person name="Ramana Ch.V."/>
        </authorList>
    </citation>
    <scope>NUCLEOTIDE SEQUENCE [LARGE SCALE GENOMIC DNA]</scope>
    <source>
        <strain evidence="6 7">KCTC 42542</strain>
    </source>
</reference>
<evidence type="ECO:0000256" key="3">
    <source>
        <dbReference type="ARBA" id="ARBA00022842"/>
    </source>
</evidence>
<dbReference type="InterPro" id="IPR018110">
    <property type="entry name" value="Mandel_Rmase/mucon_lact_enz_CS"/>
</dbReference>
<dbReference type="EMBL" id="VUKA01000005">
    <property type="protein sequence ID" value="KAA2212882.1"/>
    <property type="molecule type" value="Genomic_DNA"/>
</dbReference>
<dbReference type="AlphaFoldDB" id="A0A5B2TEF0"/>
<comment type="cofactor">
    <cofactor evidence="1">
        <name>Mg(2+)</name>
        <dbReference type="ChEBI" id="CHEBI:18420"/>
    </cofactor>
</comment>
<organism evidence="6 7">
    <name type="scientific">Teichococcus oryzae</name>
    <dbReference type="NCBI Taxonomy" id="1608942"/>
    <lineage>
        <taxon>Bacteria</taxon>
        <taxon>Pseudomonadati</taxon>
        <taxon>Pseudomonadota</taxon>
        <taxon>Alphaproteobacteria</taxon>
        <taxon>Acetobacterales</taxon>
        <taxon>Roseomonadaceae</taxon>
        <taxon>Roseomonas</taxon>
    </lineage>
</organism>
<dbReference type="PANTHER" id="PTHR13794">
    <property type="entry name" value="ENOLASE SUPERFAMILY, MANDELATE RACEMASE"/>
    <property type="match status" value="1"/>
</dbReference>
<dbReference type="Proteomes" id="UP000322110">
    <property type="component" value="Unassembled WGS sequence"/>
</dbReference>
<dbReference type="GO" id="GO:0009063">
    <property type="term" value="P:amino acid catabolic process"/>
    <property type="evidence" value="ECO:0007669"/>
    <property type="project" value="InterPro"/>
</dbReference>
<dbReference type="GO" id="GO:0016052">
    <property type="term" value="P:carbohydrate catabolic process"/>
    <property type="evidence" value="ECO:0007669"/>
    <property type="project" value="TreeGrafter"/>
</dbReference>
<dbReference type="InterPro" id="IPR029065">
    <property type="entry name" value="Enolase_C-like"/>
</dbReference>